<dbReference type="AlphaFoldDB" id="A0A1K2ITX9"/>
<dbReference type="STRING" id="369401.SAMN05428642_1125"/>
<gene>
    <name evidence="1" type="ORF">SAMN05428642_1125</name>
</gene>
<protein>
    <submittedName>
        <fullName evidence="1">Uncharacterized protein</fullName>
    </submittedName>
</protein>
<dbReference type="OrthoDB" id="1453160at2"/>
<organism evidence="1 2">
    <name type="scientific">Flaviramulus basaltis</name>
    <dbReference type="NCBI Taxonomy" id="369401"/>
    <lineage>
        <taxon>Bacteria</taxon>
        <taxon>Pseudomonadati</taxon>
        <taxon>Bacteroidota</taxon>
        <taxon>Flavobacteriia</taxon>
        <taxon>Flavobacteriales</taxon>
        <taxon>Flavobacteriaceae</taxon>
        <taxon>Flaviramulus</taxon>
    </lineage>
</organism>
<dbReference type="EMBL" id="FPKV01000012">
    <property type="protein sequence ID" value="SFZ95195.1"/>
    <property type="molecule type" value="Genomic_DNA"/>
</dbReference>
<dbReference type="Proteomes" id="UP000182544">
    <property type="component" value="Unassembled WGS sequence"/>
</dbReference>
<accession>A0A1K2ITX9</accession>
<sequence>MKIDSILNLEIVDLKTSGIKEIGYTKLTCINYGIYSTAYLLWKKDNSTFIQKFKNSEYNNKSLEKFKPIKITDSTFFEFYRQNKEKLNIENIEHFEYKPDSIVGNKTYSSRITTSHSCLRHFVIKSDKENLHKQFDYFDLKEFDQKKAYASKRKYTKEEIKKWEERGWEGMEYEIIHENYPKRNLNFEINKESKIVEWDKIMTEFIEKLESENKFELIKTE</sequence>
<evidence type="ECO:0000313" key="2">
    <source>
        <dbReference type="Proteomes" id="UP000182544"/>
    </source>
</evidence>
<dbReference type="RefSeq" id="WP_072403769.1">
    <property type="nucleotide sequence ID" value="NZ_FPKV01000012.1"/>
</dbReference>
<name>A0A1K2ITX9_9FLAO</name>
<evidence type="ECO:0000313" key="1">
    <source>
        <dbReference type="EMBL" id="SFZ95195.1"/>
    </source>
</evidence>
<reference evidence="1 2" key="1">
    <citation type="submission" date="2016-10" db="EMBL/GenBank/DDBJ databases">
        <authorList>
            <person name="de Groot N.N."/>
        </authorList>
    </citation>
    <scope>NUCLEOTIDE SEQUENCE [LARGE SCALE GENOMIC DNA]</scope>
    <source>
        <strain evidence="1 2">DSM 18180</strain>
    </source>
</reference>
<proteinExistence type="predicted"/>
<keyword evidence="2" id="KW-1185">Reference proteome</keyword>